<feature type="signal peptide" evidence="1">
    <location>
        <begin position="1"/>
        <end position="25"/>
    </location>
</feature>
<evidence type="ECO:0000256" key="1">
    <source>
        <dbReference type="SAM" id="SignalP"/>
    </source>
</evidence>
<keyword evidence="3" id="KW-1185">Reference proteome</keyword>
<dbReference type="EMBL" id="JBBNIN010000006">
    <property type="protein sequence ID" value="MEQ2710663.1"/>
    <property type="molecule type" value="Genomic_DNA"/>
</dbReference>
<dbReference type="Pfam" id="PF14275">
    <property type="entry name" value="DUF4362"/>
    <property type="match status" value="1"/>
</dbReference>
<organism evidence="2 3">
    <name type="scientific">Anaerostipes amylophilus</name>
    <dbReference type="NCBI Taxonomy" id="2981779"/>
    <lineage>
        <taxon>Bacteria</taxon>
        <taxon>Bacillati</taxon>
        <taxon>Bacillota</taxon>
        <taxon>Clostridia</taxon>
        <taxon>Lachnospirales</taxon>
        <taxon>Lachnospiraceae</taxon>
        <taxon>Anaerostipes</taxon>
    </lineage>
</organism>
<dbReference type="RefSeq" id="WP_022374631.1">
    <property type="nucleotide sequence ID" value="NZ_JAOQJG010000007.1"/>
</dbReference>
<name>A0ABV1ITW8_9FIRM</name>
<comment type="caution">
    <text evidence="2">The sequence shown here is derived from an EMBL/GenBank/DDBJ whole genome shotgun (WGS) entry which is preliminary data.</text>
</comment>
<sequence length="204" mass="23621">MRKKIMMTVLSTVTLLIAVSFTSCGKSAKHTKETTTAVKTEKTTKETKKKEKIEIKILSKYDQIKKLLSKYPKEMTSKEASDQEIVVIENESFDKASKKIWDQFLKDVKDQKDCAIVICQYTVEGDPILQYVSNVDGKFYYVEDSTRDAYGSEKYVQYTYDYYKIYKQDGHYTAILTTNNKLTFDEAQDVRSLKTAIQLLDIKE</sequence>
<keyword evidence="1" id="KW-0732">Signal</keyword>
<proteinExistence type="predicted"/>
<gene>
    <name evidence="2" type="ORF">AAAU51_05680</name>
</gene>
<evidence type="ECO:0000313" key="3">
    <source>
        <dbReference type="Proteomes" id="UP001482154"/>
    </source>
</evidence>
<protein>
    <submittedName>
        <fullName evidence="2">DUF4362 domain-containing protein</fullName>
    </submittedName>
</protein>
<accession>A0ABV1ITW8</accession>
<evidence type="ECO:0000313" key="2">
    <source>
        <dbReference type="EMBL" id="MEQ2710663.1"/>
    </source>
</evidence>
<dbReference type="Proteomes" id="UP001482154">
    <property type="component" value="Unassembled WGS sequence"/>
</dbReference>
<dbReference type="PROSITE" id="PS51257">
    <property type="entry name" value="PROKAR_LIPOPROTEIN"/>
    <property type="match status" value="1"/>
</dbReference>
<feature type="chain" id="PRO_5046474782" evidence="1">
    <location>
        <begin position="26"/>
        <end position="204"/>
    </location>
</feature>
<reference evidence="2 3" key="1">
    <citation type="submission" date="2024-04" db="EMBL/GenBank/DDBJ databases">
        <title>Human intestinal bacterial collection.</title>
        <authorList>
            <person name="Pauvert C."/>
            <person name="Hitch T.C.A."/>
            <person name="Clavel T."/>
        </authorList>
    </citation>
    <scope>NUCLEOTIDE SEQUENCE [LARGE SCALE GENOMIC DNA]</scope>
    <source>
        <strain evidence="2 3">CLA-AA-H249</strain>
    </source>
</reference>
<dbReference type="InterPro" id="IPR025372">
    <property type="entry name" value="DUF4362"/>
</dbReference>